<gene>
    <name evidence="6" type="ORF">DFJ43DRAFT_1158143</name>
</gene>
<dbReference type="InterPro" id="IPR000873">
    <property type="entry name" value="AMP-dep_synth/lig_dom"/>
</dbReference>
<protein>
    <submittedName>
        <fullName evidence="6">Nonribosomal peptide synthetase</fullName>
    </submittedName>
</protein>
<evidence type="ECO:0000256" key="2">
    <source>
        <dbReference type="ARBA" id="ARBA00022553"/>
    </source>
</evidence>
<reference evidence="6" key="1">
    <citation type="submission" date="2022-08" db="EMBL/GenBank/DDBJ databases">
        <authorList>
            <consortium name="DOE Joint Genome Institute"/>
            <person name="Min B."/>
            <person name="Sierra-Patev S."/>
            <person name="Naranjo-Ortiz M."/>
            <person name="Looney B."/>
            <person name="Konkel Z."/>
            <person name="Slot J.C."/>
            <person name="Sakamoto Y."/>
            <person name="Steenwyk J.L."/>
            <person name="Rokas A."/>
            <person name="Carro J."/>
            <person name="Camarero S."/>
            <person name="Ferreira P."/>
            <person name="Molpeceres G."/>
            <person name="Ruiz-duenas F.J."/>
            <person name="Serrano A."/>
            <person name="Henrissat B."/>
            <person name="Drula E."/>
            <person name="Hughes K.W."/>
            <person name="Mata J.L."/>
            <person name="Ishikawa N.K."/>
            <person name="Vargas-Isla R."/>
            <person name="Ushijima S."/>
            <person name="Smith C.A."/>
            <person name="Ahrendt S."/>
            <person name="Andreopoulos W."/>
            <person name="He G."/>
            <person name="LaButti K."/>
            <person name="Lipzen A."/>
            <person name="Ng V."/>
            <person name="Riley R."/>
            <person name="Sandor L."/>
            <person name="Barry K."/>
            <person name="Martinez A.T."/>
            <person name="Xiao Y."/>
            <person name="Gibbons J.G."/>
            <person name="Terashima K."/>
            <person name="Hibbett D.S."/>
            <person name="Grigoriev I.V."/>
        </authorList>
    </citation>
    <scope>NUCLEOTIDE SEQUENCE</scope>
    <source>
        <strain evidence="6">ET3784</strain>
    </source>
</reference>
<evidence type="ECO:0000259" key="5">
    <source>
        <dbReference type="Pfam" id="PF00501"/>
    </source>
</evidence>
<dbReference type="GO" id="GO:0016874">
    <property type="term" value="F:ligase activity"/>
    <property type="evidence" value="ECO:0007669"/>
    <property type="project" value="UniProtKB-KW"/>
</dbReference>
<evidence type="ECO:0000313" key="6">
    <source>
        <dbReference type="EMBL" id="KAJ3723481.1"/>
    </source>
</evidence>
<dbReference type="Gene3D" id="3.30.300.30">
    <property type="match status" value="1"/>
</dbReference>
<evidence type="ECO:0000256" key="4">
    <source>
        <dbReference type="ARBA" id="ARBA00029454"/>
    </source>
</evidence>
<dbReference type="GO" id="GO:0044550">
    <property type="term" value="P:secondary metabolite biosynthetic process"/>
    <property type="evidence" value="ECO:0007669"/>
    <property type="project" value="TreeGrafter"/>
</dbReference>
<keyword evidence="7" id="KW-1185">Reference proteome</keyword>
<sequence length="606" mass="66327">MSPLAHLSPNDQALFHQFSFGQIRTVQTPIIHHSFQKHAREQPDAIAVDHPSLNESINYRQLDIQSNCLAHRLRRQNIRPGSRVCILARRSIALVVGILAVLKSGAQYVPLDAVTITDETLEFVLQDSGSTLVLSMDDYLHRVSECSLPVICLENSIQEDDLTEENMSEVKDLSSPSDGAYCIYTSGTTGRPKGVDIKHEGVTNVISGAPANVGMRRGMKVAQLLNIAFDMGAWEILGSLYNGCTLCLRGNSFKDWVAVLKTVNIVISTPSILMRHSPEDYPNIQHVIVGGEPCPQSLADKWAAHTSFNNCCGPTEISICNTVQPHTAGTPLSIGKPIPNTNVYILSCDDNAEALPIGHVGSMWVGGIGTNTRYLNLPEKTAERWRKDPFVNRNGLMFNTGDLGRWRLDGQLDHMGRVDDQVKIKGFRIELDGVSAAMQTCEGVSRTAALLVDSELWGFVTPSTVDTGFVREAVEKIQPYYAVPARFIALDDFPATRNGKVDKRALRSIALSHGFPCDVSTPCLSESSSPVSSDSEGIITPLTSPSDSFSSSAASQESSFWTGIYLDDDKTPVKLAQTEFTEENLDLFRTVVQQTSSFRLAQRVGS</sequence>
<reference evidence="6" key="2">
    <citation type="journal article" date="2023" name="Proc. Natl. Acad. Sci. U.S.A.">
        <title>A global phylogenomic analysis of the shiitake genus Lentinula.</title>
        <authorList>
            <person name="Sierra-Patev S."/>
            <person name="Min B."/>
            <person name="Naranjo-Ortiz M."/>
            <person name="Looney B."/>
            <person name="Konkel Z."/>
            <person name="Slot J.C."/>
            <person name="Sakamoto Y."/>
            <person name="Steenwyk J.L."/>
            <person name="Rokas A."/>
            <person name="Carro J."/>
            <person name="Camarero S."/>
            <person name="Ferreira P."/>
            <person name="Molpeceres G."/>
            <person name="Ruiz-Duenas F.J."/>
            <person name="Serrano A."/>
            <person name="Henrissat B."/>
            <person name="Drula E."/>
            <person name="Hughes K.W."/>
            <person name="Mata J.L."/>
            <person name="Ishikawa N.K."/>
            <person name="Vargas-Isla R."/>
            <person name="Ushijima S."/>
            <person name="Smith C.A."/>
            <person name="Donoghue J."/>
            <person name="Ahrendt S."/>
            <person name="Andreopoulos W."/>
            <person name="He G."/>
            <person name="LaButti K."/>
            <person name="Lipzen A."/>
            <person name="Ng V."/>
            <person name="Riley R."/>
            <person name="Sandor L."/>
            <person name="Barry K."/>
            <person name="Martinez A.T."/>
            <person name="Xiao Y."/>
            <person name="Gibbons J.G."/>
            <person name="Terashima K."/>
            <person name="Grigoriev I.V."/>
            <person name="Hibbett D."/>
        </authorList>
    </citation>
    <scope>NUCLEOTIDE SEQUENCE</scope>
    <source>
        <strain evidence="6">ET3784</strain>
    </source>
</reference>
<dbReference type="InterPro" id="IPR042099">
    <property type="entry name" value="ANL_N_sf"/>
</dbReference>
<dbReference type="GO" id="GO:0043041">
    <property type="term" value="P:amino acid activation for nonribosomal peptide biosynthetic process"/>
    <property type="evidence" value="ECO:0007669"/>
    <property type="project" value="TreeGrafter"/>
</dbReference>
<evidence type="ECO:0000256" key="1">
    <source>
        <dbReference type="ARBA" id="ARBA00022450"/>
    </source>
</evidence>
<dbReference type="InterPro" id="IPR045851">
    <property type="entry name" value="AMP-bd_C_sf"/>
</dbReference>
<organism evidence="6 7">
    <name type="scientific">Lentinula guzmanii</name>
    <dbReference type="NCBI Taxonomy" id="2804957"/>
    <lineage>
        <taxon>Eukaryota</taxon>
        <taxon>Fungi</taxon>
        <taxon>Dikarya</taxon>
        <taxon>Basidiomycota</taxon>
        <taxon>Agaricomycotina</taxon>
        <taxon>Agaricomycetes</taxon>
        <taxon>Agaricomycetidae</taxon>
        <taxon>Agaricales</taxon>
        <taxon>Marasmiineae</taxon>
        <taxon>Omphalotaceae</taxon>
        <taxon>Lentinula</taxon>
    </lineage>
</organism>
<dbReference type="Pfam" id="PF00501">
    <property type="entry name" value="AMP-binding"/>
    <property type="match status" value="1"/>
</dbReference>
<name>A0AA38MWZ4_9AGAR</name>
<evidence type="ECO:0000313" key="7">
    <source>
        <dbReference type="Proteomes" id="UP001176059"/>
    </source>
</evidence>
<comment type="caution">
    <text evidence="6">The sequence shown here is derived from an EMBL/GenBank/DDBJ whole genome shotgun (WGS) entry which is preliminary data.</text>
</comment>
<dbReference type="Proteomes" id="UP001176059">
    <property type="component" value="Unassembled WGS sequence"/>
</dbReference>
<evidence type="ECO:0000256" key="3">
    <source>
        <dbReference type="ARBA" id="ARBA00022598"/>
    </source>
</evidence>
<dbReference type="PANTHER" id="PTHR45527">
    <property type="entry name" value="NONRIBOSOMAL PEPTIDE SYNTHETASE"/>
    <property type="match status" value="1"/>
</dbReference>
<dbReference type="NCBIfam" id="TIGR01733">
    <property type="entry name" value="AA-adenyl-dom"/>
    <property type="match status" value="1"/>
</dbReference>
<feature type="domain" description="AMP-dependent synthetase/ligase" evidence="5">
    <location>
        <begin position="35"/>
        <end position="374"/>
    </location>
</feature>
<dbReference type="GO" id="GO:0005737">
    <property type="term" value="C:cytoplasm"/>
    <property type="evidence" value="ECO:0007669"/>
    <property type="project" value="TreeGrafter"/>
</dbReference>
<dbReference type="SUPFAM" id="SSF56801">
    <property type="entry name" value="Acetyl-CoA synthetase-like"/>
    <property type="match status" value="1"/>
</dbReference>
<dbReference type="Gene3D" id="3.40.50.12780">
    <property type="entry name" value="N-terminal domain of ligase-like"/>
    <property type="match status" value="1"/>
</dbReference>
<keyword evidence="2" id="KW-0597">Phosphoprotein</keyword>
<dbReference type="EMBL" id="JANVFO010000053">
    <property type="protein sequence ID" value="KAJ3723481.1"/>
    <property type="molecule type" value="Genomic_DNA"/>
</dbReference>
<dbReference type="PANTHER" id="PTHR45527:SF11">
    <property type="entry name" value="NONRIBOSOMAL PEPTIDE SYNTHETASE 5"/>
    <property type="match status" value="1"/>
</dbReference>
<keyword evidence="3" id="KW-0436">Ligase</keyword>
<dbReference type="InterPro" id="IPR010071">
    <property type="entry name" value="AA_adenyl_dom"/>
</dbReference>
<dbReference type="GO" id="GO:0031177">
    <property type="term" value="F:phosphopantetheine binding"/>
    <property type="evidence" value="ECO:0007669"/>
    <property type="project" value="TreeGrafter"/>
</dbReference>
<comment type="similarity">
    <text evidence="4">Belongs to the NRP synthetase family.</text>
</comment>
<dbReference type="FunFam" id="3.40.50.980:FF:000001">
    <property type="entry name" value="Non-ribosomal peptide synthetase"/>
    <property type="match status" value="1"/>
</dbReference>
<proteinExistence type="inferred from homology"/>
<accession>A0AA38MWZ4</accession>
<dbReference type="AlphaFoldDB" id="A0AA38MWZ4"/>
<keyword evidence="1" id="KW-0596">Phosphopantetheine</keyword>